<feature type="domain" description="TonB-dependent receptor plug" evidence="14">
    <location>
        <begin position="54"/>
        <end position="157"/>
    </location>
</feature>
<dbReference type="PANTHER" id="PTHR30069:SF41">
    <property type="entry name" value="HEME_HEMOPEXIN UTILIZATION PROTEIN C"/>
    <property type="match status" value="1"/>
</dbReference>
<dbReference type="InterPro" id="IPR011276">
    <property type="entry name" value="TonB_haem/Hb_rcpt"/>
</dbReference>
<evidence type="ECO:0000256" key="9">
    <source>
        <dbReference type="ARBA" id="ARBA00023237"/>
    </source>
</evidence>
<dbReference type="Gene3D" id="2.40.170.20">
    <property type="entry name" value="TonB-dependent receptor, beta-barrel domain"/>
    <property type="match status" value="1"/>
</dbReference>
<dbReference type="NCBIfam" id="TIGR01786">
    <property type="entry name" value="TonB-hemlactrns"/>
    <property type="match status" value="1"/>
</dbReference>
<protein>
    <submittedName>
        <fullName evidence="15">TonB-dependent hemoglobin/transferrin/lactoferrin family receptor</fullName>
    </submittedName>
</protein>
<dbReference type="SUPFAM" id="SSF56935">
    <property type="entry name" value="Porins"/>
    <property type="match status" value="1"/>
</dbReference>
<dbReference type="PROSITE" id="PS52016">
    <property type="entry name" value="TONB_DEPENDENT_REC_3"/>
    <property type="match status" value="1"/>
</dbReference>
<feature type="domain" description="TonB-dependent receptor-like beta-barrel" evidence="13">
    <location>
        <begin position="229"/>
        <end position="670"/>
    </location>
</feature>
<evidence type="ECO:0000256" key="8">
    <source>
        <dbReference type="ARBA" id="ARBA00023136"/>
    </source>
</evidence>
<dbReference type="RefSeq" id="WP_194213722.1">
    <property type="nucleotide sequence ID" value="NZ_CP061205.1"/>
</dbReference>
<dbReference type="InterPro" id="IPR037066">
    <property type="entry name" value="Plug_dom_sf"/>
</dbReference>
<evidence type="ECO:0000256" key="1">
    <source>
        <dbReference type="ARBA" id="ARBA00004571"/>
    </source>
</evidence>
<keyword evidence="8 10" id="KW-0472">Membrane</keyword>
<keyword evidence="3 10" id="KW-0813">Transport</keyword>
<evidence type="ECO:0000259" key="13">
    <source>
        <dbReference type="Pfam" id="PF00593"/>
    </source>
</evidence>
<evidence type="ECO:0000256" key="11">
    <source>
        <dbReference type="RuleBase" id="RU003357"/>
    </source>
</evidence>
<dbReference type="InterPro" id="IPR012910">
    <property type="entry name" value="Plug_dom"/>
</dbReference>
<sequence length="699" mass="75071">MTHLFHALLTRPVKLTLCSGISILAVAASAKADMAAADITEITVSATKNAVPVFSVPASVSIISKEEIDDLVVSSVSDMFESVPGVFFDGGPRRTGEVPAIRGVQGEGVVILFDGVRQSFLSGHDGRFFIEPDLLKSAEVVRGSGSSLYGSGAVGGVITFNTVDAADLLKEGSSLGYRLSGGYQSVHDEWMQSAALFGKTDDGFLDGLVSFSFRNSGDISLGDGNSLQSDDNIGSGLAKGTIAPTDDLKLTFSWMRYANDAVEPNNGMANNTGDLMDKDIKSDTFRMGGIYNPDSNLIDLSFVTFINKAHVKEADLDTTRVINRKVKTTGFSLDNRSRFDLAPTALLTFTYGGEYYRDEQVGTDTDTVEGTRGGVPNAEAETLGLFLQAEFKAETALGDFYLVPGLRYDSFKNKLDDGSMETKESATSPKVALSWQPVPQVMIYGSYGEAFRAPSFNEIFADDVHFTIPLGPGLEASNFFIANTDLSAEKSKTWEVGAGLDFANLMFDDDRFVIKGSYFSSDVNDLIDLEVDFEFSPSCFVPTIPLPCSAGTSRNINTGSATLDGIEIEAVYDSQYFKSLASYSSVTGKDSDSGDYVGILSPNRFFVSGEFKVPSLSARLGARLTVASKFDKVNDSTEGRPSYETLDVFAVWQPKGTLDGLRVDAGLDNITDAAVQSVYAGVIDPGRNAKLRVSWTGAF</sequence>
<keyword evidence="4 10" id="KW-1134">Transmembrane beta strand</keyword>
<dbReference type="InterPro" id="IPR039426">
    <property type="entry name" value="TonB-dep_rcpt-like"/>
</dbReference>
<keyword evidence="15" id="KW-0675">Receptor</keyword>
<keyword evidence="7 11" id="KW-0798">TonB box</keyword>
<comment type="subcellular location">
    <subcellularLocation>
        <location evidence="1 10">Cell outer membrane</location>
        <topology evidence="1 10">Multi-pass membrane protein</topology>
    </subcellularLocation>
</comment>
<dbReference type="InterPro" id="IPR036942">
    <property type="entry name" value="Beta-barrel_TonB_sf"/>
</dbReference>
<comment type="similarity">
    <text evidence="2 10 11">Belongs to the TonB-dependent receptor family.</text>
</comment>
<dbReference type="InterPro" id="IPR000531">
    <property type="entry name" value="Beta-barrel_TonB"/>
</dbReference>
<dbReference type="Proteomes" id="UP001595444">
    <property type="component" value="Unassembled WGS sequence"/>
</dbReference>
<evidence type="ECO:0000256" key="4">
    <source>
        <dbReference type="ARBA" id="ARBA00022452"/>
    </source>
</evidence>
<keyword evidence="6 12" id="KW-0732">Signal</keyword>
<dbReference type="Pfam" id="PF00593">
    <property type="entry name" value="TonB_dep_Rec_b-barrel"/>
    <property type="match status" value="1"/>
</dbReference>
<keyword evidence="16" id="KW-1185">Reference proteome</keyword>
<evidence type="ECO:0000313" key="15">
    <source>
        <dbReference type="EMBL" id="MFC3052621.1"/>
    </source>
</evidence>
<gene>
    <name evidence="15" type="ORF">ACFOKA_11970</name>
</gene>
<comment type="caution">
    <text evidence="15">The sequence shown here is derived from an EMBL/GenBank/DDBJ whole genome shotgun (WGS) entry which is preliminary data.</text>
</comment>
<evidence type="ECO:0000256" key="6">
    <source>
        <dbReference type="ARBA" id="ARBA00022729"/>
    </source>
</evidence>
<dbReference type="NCBIfam" id="TIGR01785">
    <property type="entry name" value="TonB-hemin"/>
    <property type="match status" value="1"/>
</dbReference>
<keyword evidence="9 10" id="KW-0998">Cell outer membrane</keyword>
<dbReference type="EMBL" id="JBHRSL010000010">
    <property type="protein sequence ID" value="MFC3052621.1"/>
    <property type="molecule type" value="Genomic_DNA"/>
</dbReference>
<dbReference type="PANTHER" id="PTHR30069">
    <property type="entry name" value="TONB-DEPENDENT OUTER MEMBRANE RECEPTOR"/>
    <property type="match status" value="1"/>
</dbReference>
<reference evidence="16" key="1">
    <citation type="journal article" date="2019" name="Int. J. Syst. Evol. Microbiol.">
        <title>The Global Catalogue of Microorganisms (GCM) 10K type strain sequencing project: providing services to taxonomists for standard genome sequencing and annotation.</title>
        <authorList>
            <consortium name="The Broad Institute Genomics Platform"/>
            <consortium name="The Broad Institute Genome Sequencing Center for Infectious Disease"/>
            <person name="Wu L."/>
            <person name="Ma J."/>
        </authorList>
    </citation>
    <scope>NUCLEOTIDE SEQUENCE [LARGE SCALE GENOMIC DNA]</scope>
    <source>
        <strain evidence="16">KCTC 62164</strain>
    </source>
</reference>
<evidence type="ECO:0000256" key="3">
    <source>
        <dbReference type="ARBA" id="ARBA00022448"/>
    </source>
</evidence>
<evidence type="ECO:0000259" key="14">
    <source>
        <dbReference type="Pfam" id="PF07715"/>
    </source>
</evidence>
<dbReference type="CDD" id="cd01347">
    <property type="entry name" value="ligand_gated_channel"/>
    <property type="match status" value="1"/>
</dbReference>
<evidence type="ECO:0000256" key="5">
    <source>
        <dbReference type="ARBA" id="ARBA00022692"/>
    </source>
</evidence>
<organism evidence="15 16">
    <name type="scientific">Kordiimonas pumila</name>
    <dbReference type="NCBI Taxonomy" id="2161677"/>
    <lineage>
        <taxon>Bacteria</taxon>
        <taxon>Pseudomonadati</taxon>
        <taxon>Pseudomonadota</taxon>
        <taxon>Alphaproteobacteria</taxon>
        <taxon>Kordiimonadales</taxon>
        <taxon>Kordiimonadaceae</taxon>
        <taxon>Kordiimonas</taxon>
    </lineage>
</organism>
<evidence type="ECO:0000256" key="2">
    <source>
        <dbReference type="ARBA" id="ARBA00009810"/>
    </source>
</evidence>
<evidence type="ECO:0000256" key="7">
    <source>
        <dbReference type="ARBA" id="ARBA00023077"/>
    </source>
</evidence>
<evidence type="ECO:0000256" key="10">
    <source>
        <dbReference type="PROSITE-ProRule" id="PRU01360"/>
    </source>
</evidence>
<evidence type="ECO:0000256" key="12">
    <source>
        <dbReference type="SAM" id="SignalP"/>
    </source>
</evidence>
<keyword evidence="5 10" id="KW-0812">Transmembrane</keyword>
<name>A0ABV7D6R2_9PROT</name>
<feature type="chain" id="PRO_5046201713" evidence="12">
    <location>
        <begin position="28"/>
        <end position="699"/>
    </location>
</feature>
<proteinExistence type="inferred from homology"/>
<dbReference type="InterPro" id="IPR010949">
    <property type="entry name" value="TonB_Hb/transfer/lactofer_rcpt"/>
</dbReference>
<feature type="signal peptide" evidence="12">
    <location>
        <begin position="1"/>
        <end position="27"/>
    </location>
</feature>
<dbReference type="Pfam" id="PF07715">
    <property type="entry name" value="Plug"/>
    <property type="match status" value="1"/>
</dbReference>
<dbReference type="Gene3D" id="2.170.130.10">
    <property type="entry name" value="TonB-dependent receptor, plug domain"/>
    <property type="match status" value="1"/>
</dbReference>
<evidence type="ECO:0000313" key="16">
    <source>
        <dbReference type="Proteomes" id="UP001595444"/>
    </source>
</evidence>
<accession>A0ABV7D6R2</accession>